<feature type="binding site" evidence="9">
    <location>
        <position position="415"/>
    </location>
    <ligand>
        <name>Zn(2+)</name>
        <dbReference type="ChEBI" id="CHEBI:29105"/>
        <label>2</label>
    </ligand>
</feature>
<feature type="binding site" evidence="9">
    <location>
        <position position="369"/>
    </location>
    <ligand>
        <name>Mg(2+)</name>
        <dbReference type="ChEBI" id="CHEBI:18420"/>
    </ligand>
</feature>
<evidence type="ECO:0000256" key="1">
    <source>
        <dbReference type="ARBA" id="ARBA00005984"/>
    </source>
</evidence>
<keyword evidence="5 11" id="KW-0378">Hydrolase</keyword>
<dbReference type="PRINTS" id="PR00113">
    <property type="entry name" value="ALKPHPHTASE"/>
</dbReference>
<evidence type="ECO:0000256" key="6">
    <source>
        <dbReference type="ARBA" id="ARBA00022833"/>
    </source>
</evidence>
<comment type="cofactor">
    <cofactor evidence="9">
        <name>Mg(2+)</name>
        <dbReference type="ChEBI" id="CHEBI:18420"/>
    </cofactor>
    <text evidence="9">Binds 1 Mg(2+) ion.</text>
</comment>
<dbReference type="InterPro" id="IPR017850">
    <property type="entry name" value="Alkaline_phosphatase_core_sf"/>
</dbReference>
<dbReference type="GO" id="GO:0004035">
    <property type="term" value="F:alkaline phosphatase activity"/>
    <property type="evidence" value="ECO:0007669"/>
    <property type="project" value="UniProtKB-EC"/>
</dbReference>
<dbReference type="Gene3D" id="3.40.720.10">
    <property type="entry name" value="Alkaline Phosphatase, subunit A"/>
    <property type="match status" value="1"/>
</dbReference>
<keyword evidence="13" id="KW-1185">Reference proteome</keyword>
<evidence type="ECO:0000256" key="8">
    <source>
        <dbReference type="PIRSR" id="PIRSR601952-1"/>
    </source>
</evidence>
<dbReference type="Pfam" id="PF00245">
    <property type="entry name" value="Alk_phosphatase"/>
    <property type="match status" value="1"/>
</dbReference>
<dbReference type="EMBL" id="CAXKWB010024110">
    <property type="protein sequence ID" value="CAL4126004.1"/>
    <property type="molecule type" value="Genomic_DNA"/>
</dbReference>
<evidence type="ECO:0000313" key="13">
    <source>
        <dbReference type="Proteomes" id="UP001497623"/>
    </source>
</evidence>
<dbReference type="SUPFAM" id="SSF53649">
    <property type="entry name" value="Alkaline phosphatase-like"/>
    <property type="match status" value="1"/>
</dbReference>
<dbReference type="InterPro" id="IPR018299">
    <property type="entry name" value="Alkaline_phosphatase_AS"/>
</dbReference>
<dbReference type="PROSITE" id="PS00123">
    <property type="entry name" value="ALKALINE_PHOSPHATASE"/>
    <property type="match status" value="1"/>
</dbReference>
<feature type="binding site" evidence="9">
    <location>
        <position position="378"/>
    </location>
    <ligand>
        <name>Zn(2+)</name>
        <dbReference type="ChEBI" id="CHEBI:29105"/>
        <label>2</label>
    </ligand>
</feature>
<gene>
    <name evidence="12" type="ORF">MNOR_LOCUS25347</name>
</gene>
<dbReference type="InterPro" id="IPR001952">
    <property type="entry name" value="Alkaline_phosphatase"/>
</dbReference>
<evidence type="ECO:0000256" key="7">
    <source>
        <dbReference type="ARBA" id="ARBA00022842"/>
    </source>
</evidence>
<evidence type="ECO:0000256" key="5">
    <source>
        <dbReference type="ARBA" id="ARBA00022801"/>
    </source>
</evidence>
<feature type="binding site" evidence="9">
    <location>
        <position position="210"/>
    </location>
    <ligand>
        <name>Mg(2+)</name>
        <dbReference type="ChEBI" id="CHEBI:18420"/>
    </ligand>
</feature>
<comment type="cofactor">
    <cofactor evidence="9">
        <name>Zn(2+)</name>
        <dbReference type="ChEBI" id="CHEBI:29105"/>
    </cofactor>
    <text evidence="9">Binds 2 Zn(2+) ions.</text>
</comment>
<evidence type="ECO:0000256" key="4">
    <source>
        <dbReference type="ARBA" id="ARBA00022723"/>
    </source>
</evidence>
<reference evidence="12 13" key="1">
    <citation type="submission" date="2024-05" db="EMBL/GenBank/DDBJ databases">
        <authorList>
            <person name="Wallberg A."/>
        </authorList>
    </citation>
    <scope>NUCLEOTIDE SEQUENCE [LARGE SCALE GENOMIC DNA]</scope>
</reference>
<dbReference type="EC" id="3.1.3.1" evidence="2 11"/>
<feature type="binding site" evidence="9">
    <location>
        <position position="497"/>
    </location>
    <ligand>
        <name>Zn(2+)</name>
        <dbReference type="ChEBI" id="CHEBI:29105"/>
        <label>2</label>
    </ligand>
</feature>
<evidence type="ECO:0000256" key="9">
    <source>
        <dbReference type="PIRSR" id="PIRSR601952-2"/>
    </source>
</evidence>
<feature type="binding site" evidence="9">
    <location>
        <position position="416"/>
    </location>
    <ligand>
        <name>Zn(2+)</name>
        <dbReference type="ChEBI" id="CHEBI:29105"/>
        <label>2</label>
    </ligand>
</feature>
<keyword evidence="7 9" id="KW-0460">Magnesium</keyword>
<dbReference type="GO" id="GO:0046872">
    <property type="term" value="F:metal ion binding"/>
    <property type="evidence" value="ECO:0007669"/>
    <property type="project" value="UniProtKB-KW"/>
</dbReference>
<dbReference type="AlphaFoldDB" id="A0AAV2RJ63"/>
<evidence type="ECO:0000256" key="3">
    <source>
        <dbReference type="ARBA" id="ARBA00022553"/>
    </source>
</evidence>
<sequence>MTRSYEAKHGLRDKPHAVFLAFELKNLSLFIWEYLQWYRGTFSCSKGKVKLTNQIRSNPNSKQLVRTLYPSISSYQWISSRNRNFQDGINRRFYELYMLHDVPGDMTLFTRHLDTLFTSQRSTHMVWERLWIYKTYCLDKQVGDSSCTGTAIMTGVKANYGTVGLTGNAVYEDCDSSLVEANRQTSILTWAQKAGKETGIVTTVGVTNASPASLYAHAASRRWECDTKMKKTLGPEARCKDIGRQLVEDEPGRNLKVIFGGSRQELGAKPLWRERLKCTRSDGRNLVQEWMEDKDNQSKSHAYVTSTQQLNDLDLNNTEYIMGLFGERHTPYEIDRSTSPEGTPSLKQMTQAAITRLSNSKNGYFLMVEGGRIDHGLHDSKPRIALEELVSMDKAVAAALELINLEETLIIITADHSHSMTLSGYPDRGNDIFGLTEHMMVADGLPYTTLMFTSGPGWNFSWDGEKVTRPNLTTVDTGAADYVSMSTIPMKGGFELHGGEDVVAYAAGPMAHLFSGVQEQTFVAHVMGFAACIGPYTNCQYIHDHGNMNTNQQERSNVGSLSKDENREILDEEYLQDLDATETPMQSFQKSSASNLVNCNWIYLMIICIYVYNKKLD</sequence>
<dbReference type="PANTHER" id="PTHR11596">
    <property type="entry name" value="ALKALINE PHOSPHATASE"/>
    <property type="match status" value="1"/>
</dbReference>
<keyword evidence="3" id="KW-0597">Phosphoprotein</keyword>
<evidence type="ECO:0000256" key="2">
    <source>
        <dbReference type="ARBA" id="ARBA00012647"/>
    </source>
</evidence>
<dbReference type="Proteomes" id="UP001497623">
    <property type="component" value="Unassembled WGS sequence"/>
</dbReference>
<keyword evidence="6 9" id="KW-0862">Zinc</keyword>
<evidence type="ECO:0000256" key="11">
    <source>
        <dbReference type="RuleBase" id="RU003947"/>
    </source>
</evidence>
<evidence type="ECO:0000256" key="10">
    <source>
        <dbReference type="RuleBase" id="RU003946"/>
    </source>
</evidence>
<accession>A0AAV2RJ63</accession>
<evidence type="ECO:0000313" key="12">
    <source>
        <dbReference type="EMBL" id="CAL4126004.1"/>
    </source>
</evidence>
<protein>
    <recommendedName>
        <fullName evidence="2 11">Alkaline phosphatase</fullName>
        <ecNumber evidence="2 11">3.1.3.1</ecNumber>
    </recommendedName>
</protein>
<comment type="similarity">
    <text evidence="1 10">Belongs to the alkaline phosphatase family.</text>
</comment>
<dbReference type="PANTHER" id="PTHR11596:SF5">
    <property type="entry name" value="ALKALINE PHOSPHATASE"/>
    <property type="match status" value="1"/>
</dbReference>
<dbReference type="SMART" id="SM00098">
    <property type="entry name" value="alkPPc"/>
    <property type="match status" value="1"/>
</dbReference>
<dbReference type="CDD" id="cd16012">
    <property type="entry name" value="ALP"/>
    <property type="match status" value="1"/>
</dbReference>
<comment type="catalytic activity">
    <reaction evidence="11">
        <text>a phosphate monoester + H2O = an alcohol + phosphate</text>
        <dbReference type="Rhea" id="RHEA:15017"/>
        <dbReference type="ChEBI" id="CHEBI:15377"/>
        <dbReference type="ChEBI" id="CHEBI:30879"/>
        <dbReference type="ChEBI" id="CHEBI:43474"/>
        <dbReference type="ChEBI" id="CHEBI:67140"/>
        <dbReference type="EC" id="3.1.3.1"/>
    </reaction>
</comment>
<proteinExistence type="inferred from homology"/>
<keyword evidence="4 9" id="KW-0479">Metal-binding</keyword>
<name>A0AAV2RJ63_MEGNR</name>
<organism evidence="12 13">
    <name type="scientific">Meganyctiphanes norvegica</name>
    <name type="common">Northern krill</name>
    <name type="synonym">Thysanopoda norvegica</name>
    <dbReference type="NCBI Taxonomy" id="48144"/>
    <lineage>
        <taxon>Eukaryota</taxon>
        <taxon>Metazoa</taxon>
        <taxon>Ecdysozoa</taxon>
        <taxon>Arthropoda</taxon>
        <taxon>Crustacea</taxon>
        <taxon>Multicrustacea</taxon>
        <taxon>Malacostraca</taxon>
        <taxon>Eumalacostraca</taxon>
        <taxon>Eucarida</taxon>
        <taxon>Euphausiacea</taxon>
        <taxon>Euphausiidae</taxon>
        <taxon>Meganyctiphanes</taxon>
    </lineage>
</organism>
<feature type="binding site" evidence="9">
    <location>
        <position position="374"/>
    </location>
    <ligand>
        <name>Zn(2+)</name>
        <dbReference type="ChEBI" id="CHEBI:29105"/>
        <label>2</label>
    </ligand>
</feature>
<comment type="caution">
    <text evidence="12">The sequence shown here is derived from an EMBL/GenBank/DDBJ whole genome shotgun (WGS) entry which is preliminary data.</text>
</comment>
<feature type="active site" description="Phosphoserine intermediate" evidence="8">
    <location>
        <position position="145"/>
    </location>
</feature>